<dbReference type="GO" id="GO:0003735">
    <property type="term" value="F:structural constituent of ribosome"/>
    <property type="evidence" value="ECO:0007669"/>
    <property type="project" value="TreeGrafter"/>
</dbReference>
<sequence>MKLNDNIVCKITGIQPYGVFVSYDDYVGLIHISEVSDQYVASIEDILCVGDEVEATILEIDEEQKRLKLSFKKANPIHPRIKKMVKIKIGFQSLFKALPFWIDKTKK</sequence>
<reference evidence="2" key="1">
    <citation type="submission" date="2021-01" db="EMBL/GenBank/DDBJ databases">
        <title>Draft genome sequence of Acholeplasmataceae bacterium strain Mahy22.</title>
        <authorList>
            <person name="Watanabe M."/>
            <person name="Kojima H."/>
            <person name="Fukui M."/>
        </authorList>
    </citation>
    <scope>NUCLEOTIDE SEQUENCE</scope>
    <source>
        <strain evidence="2">Mahy22</strain>
    </source>
</reference>
<dbReference type="InterPro" id="IPR012340">
    <property type="entry name" value="NA-bd_OB-fold"/>
</dbReference>
<dbReference type="CDD" id="cd00164">
    <property type="entry name" value="S1_like"/>
    <property type="match status" value="1"/>
</dbReference>
<accession>A0A7U9XVH4</accession>
<dbReference type="GO" id="GO:0006412">
    <property type="term" value="P:translation"/>
    <property type="evidence" value="ECO:0007669"/>
    <property type="project" value="TreeGrafter"/>
</dbReference>
<dbReference type="FunFam" id="2.40.50.140:FF:000103">
    <property type="entry name" value="protein RRP5 homolog"/>
    <property type="match status" value="1"/>
</dbReference>
<dbReference type="GO" id="GO:0003729">
    <property type="term" value="F:mRNA binding"/>
    <property type="evidence" value="ECO:0007669"/>
    <property type="project" value="TreeGrafter"/>
</dbReference>
<evidence type="ECO:0000256" key="1">
    <source>
        <dbReference type="ARBA" id="ARBA00025604"/>
    </source>
</evidence>
<evidence type="ECO:0000313" key="2">
    <source>
        <dbReference type="EMBL" id="BCR35149.1"/>
    </source>
</evidence>
<dbReference type="SUPFAM" id="SSF50249">
    <property type="entry name" value="Nucleic acid-binding proteins"/>
    <property type="match status" value="1"/>
</dbReference>
<keyword evidence="3" id="KW-1185">Reference proteome</keyword>
<name>A0A7U9XVH4_9MOLU</name>
<dbReference type="Pfam" id="PF00575">
    <property type="entry name" value="S1"/>
    <property type="match status" value="1"/>
</dbReference>
<dbReference type="RefSeq" id="WP_176239025.1">
    <property type="nucleotide sequence ID" value="NZ_AP024412.1"/>
</dbReference>
<dbReference type="KEGG" id="manr:MPAN_000420"/>
<dbReference type="InterPro" id="IPR003029">
    <property type="entry name" value="S1_domain"/>
</dbReference>
<dbReference type="EMBL" id="AP024412">
    <property type="protein sequence ID" value="BCR35149.1"/>
    <property type="molecule type" value="Genomic_DNA"/>
</dbReference>
<comment type="function">
    <text evidence="1">Binds mRNA; thus facilitating recognition of the initiation point. It is needed to translate mRNA with a short Shine-Dalgarno (SD) purine-rich sequence.</text>
</comment>
<dbReference type="PROSITE" id="PS50126">
    <property type="entry name" value="S1"/>
    <property type="match status" value="1"/>
</dbReference>
<protein>
    <submittedName>
        <fullName evidence="2">General stress protein 13</fullName>
    </submittedName>
</protein>
<dbReference type="SMART" id="SM00316">
    <property type="entry name" value="S1"/>
    <property type="match status" value="1"/>
</dbReference>
<dbReference type="Proteomes" id="UP000620133">
    <property type="component" value="Chromosome"/>
</dbReference>
<dbReference type="PANTHER" id="PTHR10724">
    <property type="entry name" value="30S RIBOSOMAL PROTEIN S1"/>
    <property type="match status" value="1"/>
</dbReference>
<proteinExistence type="predicted"/>
<organism evidence="2 3">
    <name type="scientific">Mariniplasma anaerobium</name>
    <dbReference type="NCBI Taxonomy" id="2735436"/>
    <lineage>
        <taxon>Bacteria</taxon>
        <taxon>Bacillati</taxon>
        <taxon>Mycoplasmatota</taxon>
        <taxon>Mollicutes</taxon>
        <taxon>Acholeplasmatales</taxon>
        <taxon>Acholeplasmataceae</taxon>
        <taxon>Mariniplasma</taxon>
    </lineage>
</organism>
<dbReference type="AlphaFoldDB" id="A0A7U9XVH4"/>
<gene>
    <name evidence="2" type="primary">yugI</name>
    <name evidence="2" type="ORF">MPAN_000420</name>
</gene>
<dbReference type="Gene3D" id="2.40.50.140">
    <property type="entry name" value="Nucleic acid-binding proteins"/>
    <property type="match status" value="1"/>
</dbReference>
<dbReference type="InterPro" id="IPR050437">
    <property type="entry name" value="Ribos_protein_bS1-like"/>
</dbReference>
<evidence type="ECO:0000313" key="3">
    <source>
        <dbReference type="Proteomes" id="UP000620133"/>
    </source>
</evidence>
<dbReference type="PANTHER" id="PTHR10724:SF10">
    <property type="entry name" value="S1 RNA-BINDING DOMAIN-CONTAINING PROTEIN 1"/>
    <property type="match status" value="1"/>
</dbReference>